<accession>A0A835QPT4</accession>
<keyword evidence="1" id="KW-1133">Transmembrane helix</keyword>
<dbReference type="Proteomes" id="UP000639772">
    <property type="component" value="Unassembled WGS sequence"/>
</dbReference>
<keyword evidence="1" id="KW-0472">Membrane</keyword>
<keyword evidence="1" id="KW-0812">Transmembrane</keyword>
<feature type="transmembrane region" description="Helical" evidence="1">
    <location>
        <begin position="133"/>
        <end position="154"/>
    </location>
</feature>
<name>A0A835QPT4_VANPL</name>
<reference evidence="2 3" key="1">
    <citation type="journal article" date="2020" name="Nat. Food">
        <title>A phased Vanilla planifolia genome enables genetic improvement of flavour and production.</title>
        <authorList>
            <person name="Hasing T."/>
            <person name="Tang H."/>
            <person name="Brym M."/>
            <person name="Khazi F."/>
            <person name="Huang T."/>
            <person name="Chambers A.H."/>
        </authorList>
    </citation>
    <scope>NUCLEOTIDE SEQUENCE [LARGE SCALE GENOMIC DNA]</scope>
    <source>
        <tissue evidence="2">Leaf</tissue>
    </source>
</reference>
<dbReference type="PANTHER" id="PTHR36408:SF1">
    <property type="entry name" value="TRANSMEMBRANE PROTEIN"/>
    <property type="match status" value="1"/>
</dbReference>
<dbReference type="AlphaFoldDB" id="A0A835QPT4"/>
<evidence type="ECO:0000256" key="1">
    <source>
        <dbReference type="SAM" id="Phobius"/>
    </source>
</evidence>
<evidence type="ECO:0000313" key="2">
    <source>
        <dbReference type="EMBL" id="KAG0471642.1"/>
    </source>
</evidence>
<dbReference type="PANTHER" id="PTHR36408">
    <property type="entry name" value="TRANSMEMBRANE PROTEIN"/>
    <property type="match status" value="1"/>
</dbReference>
<gene>
    <name evidence="2" type="ORF">HPP92_016188</name>
</gene>
<comment type="caution">
    <text evidence="2">The sequence shown here is derived from an EMBL/GenBank/DDBJ whole genome shotgun (WGS) entry which is preliminary data.</text>
</comment>
<organism evidence="2 3">
    <name type="scientific">Vanilla planifolia</name>
    <name type="common">Vanilla</name>
    <dbReference type="NCBI Taxonomy" id="51239"/>
    <lineage>
        <taxon>Eukaryota</taxon>
        <taxon>Viridiplantae</taxon>
        <taxon>Streptophyta</taxon>
        <taxon>Embryophyta</taxon>
        <taxon>Tracheophyta</taxon>
        <taxon>Spermatophyta</taxon>
        <taxon>Magnoliopsida</taxon>
        <taxon>Liliopsida</taxon>
        <taxon>Asparagales</taxon>
        <taxon>Orchidaceae</taxon>
        <taxon>Vanilloideae</taxon>
        <taxon>Vanilleae</taxon>
        <taxon>Vanilla</taxon>
    </lineage>
</organism>
<proteinExistence type="predicted"/>
<sequence length="312" mass="33912">MAMSVAAAASSCPSSSGNRIFRRSQTVVANKCCLRRPATNNLPAFPTLAPPLPRLFFSPVFSGKANRRRIGVLLSGDGIGAVQQRKVSGELSWDDFLSTVEILCVLPPSIFSLGCVVSWVFPGASKVFLTSLGNKFFACQFVLLVSAVAIGGLIRRRQWRRICWENGGNSSVDLIARIEKLEQDTRSSATVVRVLSRQLEKLGTRFRVTRKALKDPIAEAAALAKKNSEVTRALAMQEDILEKELVEIQNVLLLMQAKKQLELIVAIGKAGRLIESNLGSDEEQCSTGESIPVSGKELNELEIQAAGDGNRT</sequence>
<dbReference type="EMBL" id="JADCNM010000008">
    <property type="protein sequence ID" value="KAG0471642.1"/>
    <property type="molecule type" value="Genomic_DNA"/>
</dbReference>
<feature type="transmembrane region" description="Helical" evidence="1">
    <location>
        <begin position="96"/>
        <end position="121"/>
    </location>
</feature>
<dbReference type="GO" id="GO:0009941">
    <property type="term" value="C:chloroplast envelope"/>
    <property type="evidence" value="ECO:0007669"/>
    <property type="project" value="TreeGrafter"/>
</dbReference>
<dbReference type="OrthoDB" id="2020732at2759"/>
<evidence type="ECO:0000313" key="3">
    <source>
        <dbReference type="Proteomes" id="UP000639772"/>
    </source>
</evidence>
<protein>
    <submittedName>
        <fullName evidence="2">Uncharacterized protein</fullName>
    </submittedName>
</protein>